<comment type="caution">
    <text evidence="1">The sequence shown here is derived from an EMBL/GenBank/DDBJ whole genome shotgun (WGS) entry which is preliminary data.</text>
</comment>
<organism evidence="1 2">
    <name type="scientific">Nakamurella endophytica</name>
    <dbReference type="NCBI Taxonomy" id="1748367"/>
    <lineage>
        <taxon>Bacteria</taxon>
        <taxon>Bacillati</taxon>
        <taxon>Actinomycetota</taxon>
        <taxon>Actinomycetes</taxon>
        <taxon>Nakamurellales</taxon>
        <taxon>Nakamurellaceae</taxon>
        <taxon>Nakamurella</taxon>
    </lineage>
</organism>
<reference evidence="1" key="1">
    <citation type="journal article" date="2014" name="Int. J. Syst. Evol. Microbiol.">
        <title>Complete genome sequence of Corynebacterium casei LMG S-19264T (=DSM 44701T), isolated from a smear-ripened cheese.</title>
        <authorList>
            <consortium name="US DOE Joint Genome Institute (JGI-PGF)"/>
            <person name="Walter F."/>
            <person name="Albersmeier A."/>
            <person name="Kalinowski J."/>
            <person name="Ruckert C."/>
        </authorList>
    </citation>
    <scope>NUCLEOTIDE SEQUENCE</scope>
    <source>
        <strain evidence="1">CGMCC 4.7308</strain>
    </source>
</reference>
<sequence length="102" mass="11164">MTAEVRCELCDLPRTQCEHGRTAQQAARAGTARVLISPQGLAHFDGCRHKGDDPDMSRWGELETPGAWIRLGNGEQLPATGGDRPDRVATRRCADCVDHGPW</sequence>
<dbReference type="AlphaFoldDB" id="A0A917TA43"/>
<name>A0A917TA43_9ACTN</name>
<keyword evidence="2" id="KW-1185">Reference proteome</keyword>
<protein>
    <submittedName>
        <fullName evidence="1">Uncharacterized protein</fullName>
    </submittedName>
</protein>
<evidence type="ECO:0000313" key="2">
    <source>
        <dbReference type="Proteomes" id="UP000655208"/>
    </source>
</evidence>
<accession>A0A917TA43</accession>
<reference evidence="1" key="2">
    <citation type="submission" date="2020-09" db="EMBL/GenBank/DDBJ databases">
        <authorList>
            <person name="Sun Q."/>
            <person name="Zhou Y."/>
        </authorList>
    </citation>
    <scope>NUCLEOTIDE SEQUENCE</scope>
    <source>
        <strain evidence="1">CGMCC 4.7308</strain>
    </source>
</reference>
<dbReference type="Proteomes" id="UP000655208">
    <property type="component" value="Unassembled WGS sequence"/>
</dbReference>
<evidence type="ECO:0000313" key="1">
    <source>
        <dbReference type="EMBL" id="GGM16119.1"/>
    </source>
</evidence>
<gene>
    <name evidence="1" type="ORF">GCM10011594_40150</name>
</gene>
<dbReference type="EMBL" id="BMNA01000015">
    <property type="protein sequence ID" value="GGM16119.1"/>
    <property type="molecule type" value="Genomic_DNA"/>
</dbReference>
<proteinExistence type="predicted"/>